<name>A0A3P8LDI8_TSUPA</name>
<dbReference type="AlphaFoldDB" id="A0A3P8LDI8"/>
<feature type="domain" description="DUF7373" evidence="4">
    <location>
        <begin position="285"/>
        <end position="408"/>
    </location>
</feature>
<evidence type="ECO:0000256" key="1">
    <source>
        <dbReference type="SAM" id="MobiDB-lite"/>
    </source>
</evidence>
<evidence type="ECO:0000313" key="5">
    <source>
        <dbReference type="EMBL" id="VDR38142.1"/>
    </source>
</evidence>
<evidence type="ECO:0000259" key="3">
    <source>
        <dbReference type="Pfam" id="PF24088"/>
    </source>
</evidence>
<protein>
    <submittedName>
        <fullName evidence="5">Uncharacterized protein</fullName>
    </submittedName>
</protein>
<feature type="region of interest" description="Disordered" evidence="1">
    <location>
        <begin position="45"/>
        <end position="72"/>
    </location>
</feature>
<dbReference type="EMBL" id="LR131273">
    <property type="protein sequence ID" value="VDR38142.1"/>
    <property type="molecule type" value="Genomic_DNA"/>
</dbReference>
<evidence type="ECO:0000259" key="4">
    <source>
        <dbReference type="Pfam" id="PF24092"/>
    </source>
</evidence>
<feature type="signal peptide" evidence="2">
    <location>
        <begin position="1"/>
        <end position="36"/>
    </location>
</feature>
<evidence type="ECO:0000256" key="2">
    <source>
        <dbReference type="SAM" id="SignalP"/>
    </source>
</evidence>
<organism evidence="5 6">
    <name type="scientific">Tsukamurella paurometabola</name>
    <name type="common">Corynebacterium paurometabolum</name>
    <dbReference type="NCBI Taxonomy" id="2061"/>
    <lineage>
        <taxon>Bacteria</taxon>
        <taxon>Bacillati</taxon>
        <taxon>Actinomycetota</taxon>
        <taxon>Actinomycetes</taxon>
        <taxon>Mycobacteriales</taxon>
        <taxon>Tsukamurellaceae</taxon>
        <taxon>Tsukamurella</taxon>
    </lineage>
</organism>
<dbReference type="Pfam" id="PF24088">
    <property type="entry name" value="DUF7373"/>
    <property type="match status" value="1"/>
</dbReference>
<dbReference type="Proteomes" id="UP000271626">
    <property type="component" value="Chromosome"/>
</dbReference>
<feature type="domain" description="DUF7373" evidence="3">
    <location>
        <begin position="66"/>
        <end position="255"/>
    </location>
</feature>
<gene>
    <name evidence="5" type="ORF">NCTC10741_01257</name>
</gene>
<evidence type="ECO:0000313" key="6">
    <source>
        <dbReference type="Proteomes" id="UP000271626"/>
    </source>
</evidence>
<dbReference type="InterPro" id="IPR056463">
    <property type="entry name" value="DUF7373_C"/>
</dbReference>
<proteinExistence type="predicted"/>
<dbReference type="InterPro" id="IPR055797">
    <property type="entry name" value="DUF7373"/>
</dbReference>
<reference evidence="5 6" key="1">
    <citation type="submission" date="2018-12" db="EMBL/GenBank/DDBJ databases">
        <authorList>
            <consortium name="Pathogen Informatics"/>
        </authorList>
    </citation>
    <scope>NUCLEOTIDE SEQUENCE [LARGE SCALE GENOMIC DNA]</scope>
    <source>
        <strain evidence="5 6">NCTC10741</strain>
    </source>
</reference>
<dbReference type="PROSITE" id="PS51257">
    <property type="entry name" value="PROKAR_LIPOPROTEIN"/>
    <property type="match status" value="1"/>
</dbReference>
<dbReference type="Pfam" id="PF24092">
    <property type="entry name" value="DUF7373_C"/>
    <property type="match status" value="1"/>
</dbReference>
<sequence length="410" mass="43097">MSLESRCAKLSVMRGFRRDRIVLVLAAVLVATTACATVVDGTAQPDPSAAARLDTGGYPTAPRAVPARTDPNDQRVQAGYELSGALVSPAELDAAFTFSAPASTPVLPSPESLGLVFGIPLVAALSQTNTYVGGAVSARQTTLVERETADTARMMTAVIRYRSADRAAAATQAVSTETSSPASLPARPAAVPGAALPRRSLTRVWWMPFQDYLLMIGVGNVPDSRADALAATWFDRQTAALRAITATPEQLLSLPPDRDGIMSLTLPNVIRTSDGAQLALGYLTPRAWANAAADDWMATWALLERAGVDLVGTAESAVTRTRGAASARYLADAYWSGEASGTLGTEEPKVAGVPDGRCLSFITRSNGEPRKAFSCSFASGRYYVRTGAVSTLAQAHQQAAASYLMVKNAK</sequence>
<keyword evidence="2" id="KW-0732">Signal</keyword>
<feature type="chain" id="PRO_5018139218" evidence="2">
    <location>
        <begin position="37"/>
        <end position="410"/>
    </location>
</feature>
<accession>A0A3P8LDI8</accession>